<gene>
    <name evidence="2" type="ORF">SDC9_205116</name>
</gene>
<reference evidence="2" key="1">
    <citation type="submission" date="2019-08" db="EMBL/GenBank/DDBJ databases">
        <authorList>
            <person name="Kucharzyk K."/>
            <person name="Murdoch R.W."/>
            <person name="Higgins S."/>
            <person name="Loffler F."/>
        </authorList>
    </citation>
    <scope>NUCLEOTIDE SEQUENCE</scope>
</reference>
<evidence type="ECO:0000256" key="1">
    <source>
        <dbReference type="SAM" id="Phobius"/>
    </source>
</evidence>
<keyword evidence="1" id="KW-0812">Transmembrane</keyword>
<feature type="transmembrane region" description="Helical" evidence="1">
    <location>
        <begin position="45"/>
        <end position="66"/>
    </location>
</feature>
<protein>
    <submittedName>
        <fullName evidence="2">Uncharacterized protein</fullName>
    </submittedName>
</protein>
<accession>A0A645J2U4</accession>
<keyword evidence="1" id="KW-0472">Membrane</keyword>
<organism evidence="2">
    <name type="scientific">bioreactor metagenome</name>
    <dbReference type="NCBI Taxonomy" id="1076179"/>
    <lineage>
        <taxon>unclassified sequences</taxon>
        <taxon>metagenomes</taxon>
        <taxon>ecological metagenomes</taxon>
    </lineage>
</organism>
<sequence length="151" mass="17487">MVVLLLAGNFVIDSVVVMICYYIFHVRNIENIKLCTFYKNSILKVWLLGYVADLIGVFACVIVSFLPYLVFSVTGFNNTPYYTDDFVLGCNIVIMVIGMIVASWFIYYFNYNNIFHFIEYKPLRKKIAIMIAIATTPWTLLLQIDQYGMLI</sequence>
<evidence type="ECO:0000313" key="2">
    <source>
        <dbReference type="EMBL" id="MPN57422.1"/>
    </source>
</evidence>
<dbReference type="EMBL" id="VSSQ01128924">
    <property type="protein sequence ID" value="MPN57422.1"/>
    <property type="molecule type" value="Genomic_DNA"/>
</dbReference>
<feature type="transmembrane region" description="Helical" evidence="1">
    <location>
        <begin position="6"/>
        <end position="24"/>
    </location>
</feature>
<feature type="transmembrane region" description="Helical" evidence="1">
    <location>
        <begin position="127"/>
        <end position="144"/>
    </location>
</feature>
<comment type="caution">
    <text evidence="2">The sequence shown here is derived from an EMBL/GenBank/DDBJ whole genome shotgun (WGS) entry which is preliminary data.</text>
</comment>
<proteinExistence type="predicted"/>
<keyword evidence="1" id="KW-1133">Transmembrane helix</keyword>
<name>A0A645J2U4_9ZZZZ</name>
<feature type="transmembrane region" description="Helical" evidence="1">
    <location>
        <begin position="86"/>
        <end position="107"/>
    </location>
</feature>
<dbReference type="AlphaFoldDB" id="A0A645J2U4"/>